<feature type="transmembrane region" description="Helical" evidence="1">
    <location>
        <begin position="223"/>
        <end position="247"/>
    </location>
</feature>
<accession>A0AAE3TBK0</accession>
<keyword evidence="1" id="KW-0812">Transmembrane</keyword>
<dbReference type="Proteomes" id="UP001220964">
    <property type="component" value="Unassembled WGS sequence"/>
</dbReference>
<gene>
    <name evidence="2" type="ORF">P1J78_24910</name>
</gene>
<evidence type="ECO:0000256" key="1">
    <source>
        <dbReference type="SAM" id="Phobius"/>
    </source>
</evidence>
<feature type="transmembrane region" description="Helical" evidence="1">
    <location>
        <begin position="319"/>
        <end position="339"/>
    </location>
</feature>
<proteinExistence type="predicted"/>
<feature type="transmembrane region" description="Helical" evidence="1">
    <location>
        <begin position="268"/>
        <end position="299"/>
    </location>
</feature>
<dbReference type="EMBL" id="JARGYC010000193">
    <property type="protein sequence ID" value="MDF0603953.1"/>
    <property type="molecule type" value="Genomic_DNA"/>
</dbReference>
<sequence>EMERSLADLMPGFHWVIETLERLVTTERDIVEPVRLLDEAEIDRHQRGWDFVFVVTTREMRGRERQRLLGVTAGLFASALVSTAFLGDAAHEQRPLAPRLHALSMHLFGRLNGLAPEVTPTWMRRVERPDDLDATDGYAPSAVDALSLRMEEVADLRVEETQEAGKGWLGFYARSLWQNRGALPIVISRMRPWNFPLRLHRLTTAAGSALAVLVMTAESWEVAANLSASTITVLSVAAIVGTSGYLIRAQRLLASRQGPLREQRAVSNAGTVAAVLMGLAVTYAGIFTVASVFAAALFSNDLIATWTGVSDAAAVSVRVRLAALAACVSVVIGALGAAFEPYGYFRHVTQIDDEI</sequence>
<feature type="non-terminal residue" evidence="2">
    <location>
        <position position="1"/>
    </location>
</feature>
<dbReference type="AlphaFoldDB" id="A0AAE3TBK0"/>
<feature type="transmembrane region" description="Helical" evidence="1">
    <location>
        <begin position="68"/>
        <end position="87"/>
    </location>
</feature>
<dbReference type="RefSeq" id="WP_275570060.1">
    <property type="nucleotide sequence ID" value="NZ_JARGYC010000193.1"/>
</dbReference>
<keyword evidence="1" id="KW-0472">Membrane</keyword>
<name>A0AAE3TBK0_9RHOB</name>
<evidence type="ECO:0000313" key="2">
    <source>
        <dbReference type="EMBL" id="MDF0603953.1"/>
    </source>
</evidence>
<protein>
    <submittedName>
        <fullName evidence="2">Uncharacterized protein</fullName>
    </submittedName>
</protein>
<reference evidence="2" key="1">
    <citation type="submission" date="2023-03" db="EMBL/GenBank/DDBJ databases">
        <title>Multiphase analysis and comparison of six strains from genera Psychromarinibacter, Lutimaribacter, and Maritimibacter, including a novel species: Psychromarinibacter sediminicola sp. nov.</title>
        <authorList>
            <person name="Wang Y.-H."/>
            <person name="Ye M.-Q."/>
            <person name="Du Z.-J."/>
        </authorList>
    </citation>
    <scope>NUCLEOTIDE SEQUENCE</scope>
    <source>
        <strain evidence="2">C21-152</strain>
    </source>
</reference>
<organism evidence="2 3">
    <name type="scientific">Psychromarinibacter sediminicola</name>
    <dbReference type="NCBI Taxonomy" id="3033385"/>
    <lineage>
        <taxon>Bacteria</taxon>
        <taxon>Pseudomonadati</taxon>
        <taxon>Pseudomonadota</taxon>
        <taxon>Alphaproteobacteria</taxon>
        <taxon>Rhodobacterales</taxon>
        <taxon>Paracoccaceae</taxon>
        <taxon>Psychromarinibacter</taxon>
    </lineage>
</organism>
<comment type="caution">
    <text evidence="2">The sequence shown here is derived from an EMBL/GenBank/DDBJ whole genome shotgun (WGS) entry which is preliminary data.</text>
</comment>
<keyword evidence="1" id="KW-1133">Transmembrane helix</keyword>
<evidence type="ECO:0000313" key="3">
    <source>
        <dbReference type="Proteomes" id="UP001220964"/>
    </source>
</evidence>
<keyword evidence="3" id="KW-1185">Reference proteome</keyword>